<evidence type="ECO:0000313" key="11">
    <source>
        <dbReference type="EMBL" id="QEA53158.1"/>
    </source>
</evidence>
<dbReference type="InterPro" id="IPR011060">
    <property type="entry name" value="RibuloseP-bd_barrel"/>
</dbReference>
<dbReference type="InterPro" id="IPR001240">
    <property type="entry name" value="PRAI_dom"/>
</dbReference>
<sequence length="202" mass="21778">MTLVKICGLMRLSDAPAVNQARPDFAGFIFVPGKRRQISLVQAAQLRHALQPQIKTVGVFVDAPLAEMLIPLQQGIISVIQLHGHESESTVQALQAAGAQVIQVQRQATPTQADFVLYDAAQPGSGKTFDWQQLPQQPPRPFFLAGGLNLTNVKKALTQVQPAGVDISSGVETAGLKDPAKIAAFVQAVRQFDSEVQRHAKN</sequence>
<feature type="domain" description="N-(5'phosphoribosyl) anthranilate isomerase (PRAI)" evidence="10">
    <location>
        <begin position="4"/>
        <end position="188"/>
    </location>
</feature>
<organism evidence="11 12">
    <name type="scientific">Loigolactobacillus coryniformis</name>
    <dbReference type="NCBI Taxonomy" id="1610"/>
    <lineage>
        <taxon>Bacteria</taxon>
        <taxon>Bacillati</taxon>
        <taxon>Bacillota</taxon>
        <taxon>Bacilli</taxon>
        <taxon>Lactobacillales</taxon>
        <taxon>Lactobacillaceae</taxon>
        <taxon>Loigolactobacillus</taxon>
    </lineage>
</organism>
<evidence type="ECO:0000256" key="3">
    <source>
        <dbReference type="ARBA" id="ARBA00012572"/>
    </source>
</evidence>
<proteinExistence type="inferred from homology"/>
<keyword evidence="7 9" id="KW-0057">Aromatic amino acid biosynthesis</keyword>
<comment type="pathway">
    <text evidence="2 9">Amino-acid biosynthesis; L-tryptophan biosynthesis; L-tryptophan from chorismate: step 3/5.</text>
</comment>
<comment type="catalytic activity">
    <reaction evidence="1 9">
        <text>N-(5-phospho-beta-D-ribosyl)anthranilate = 1-(2-carboxyphenylamino)-1-deoxy-D-ribulose 5-phosphate</text>
        <dbReference type="Rhea" id="RHEA:21540"/>
        <dbReference type="ChEBI" id="CHEBI:18277"/>
        <dbReference type="ChEBI" id="CHEBI:58613"/>
        <dbReference type="EC" id="5.3.1.24"/>
    </reaction>
</comment>
<dbReference type="GO" id="GO:0000162">
    <property type="term" value="P:L-tryptophan biosynthetic process"/>
    <property type="evidence" value="ECO:0007669"/>
    <property type="project" value="UniProtKB-UniRule"/>
</dbReference>
<evidence type="ECO:0000256" key="9">
    <source>
        <dbReference type="HAMAP-Rule" id="MF_00135"/>
    </source>
</evidence>
<dbReference type="PANTHER" id="PTHR42894">
    <property type="entry name" value="N-(5'-PHOSPHORIBOSYL)ANTHRANILATE ISOMERASE"/>
    <property type="match status" value="1"/>
</dbReference>
<keyword evidence="6 9" id="KW-0822">Tryptophan biosynthesis</keyword>
<gene>
    <name evidence="9" type="primary">trpF</name>
    <name evidence="11" type="ORF">FGL77_07480</name>
</gene>
<name>A0A5B8TH33_9LACO</name>
<dbReference type="EC" id="5.3.1.24" evidence="3 9"/>
<evidence type="ECO:0000256" key="7">
    <source>
        <dbReference type="ARBA" id="ARBA00023141"/>
    </source>
</evidence>
<dbReference type="EMBL" id="CP042392">
    <property type="protein sequence ID" value="QEA53158.1"/>
    <property type="molecule type" value="Genomic_DNA"/>
</dbReference>
<dbReference type="SUPFAM" id="SSF51366">
    <property type="entry name" value="Ribulose-phoshate binding barrel"/>
    <property type="match status" value="1"/>
</dbReference>
<comment type="similarity">
    <text evidence="9">Belongs to the TrpF family.</text>
</comment>
<dbReference type="CDD" id="cd00405">
    <property type="entry name" value="PRAI"/>
    <property type="match status" value="1"/>
</dbReference>
<dbReference type="Proteomes" id="UP000321772">
    <property type="component" value="Chromosome"/>
</dbReference>
<dbReference type="RefSeq" id="WP_146989361.1">
    <property type="nucleotide sequence ID" value="NZ_CP042392.1"/>
</dbReference>
<keyword evidence="5 9" id="KW-0028">Amino-acid biosynthesis</keyword>
<dbReference type="HAMAP" id="MF_00135">
    <property type="entry name" value="PRAI"/>
    <property type="match status" value="1"/>
</dbReference>
<dbReference type="GO" id="GO:0004640">
    <property type="term" value="F:phosphoribosylanthranilate isomerase activity"/>
    <property type="evidence" value="ECO:0007669"/>
    <property type="project" value="UniProtKB-UniRule"/>
</dbReference>
<evidence type="ECO:0000313" key="12">
    <source>
        <dbReference type="Proteomes" id="UP000321772"/>
    </source>
</evidence>
<evidence type="ECO:0000256" key="1">
    <source>
        <dbReference type="ARBA" id="ARBA00001164"/>
    </source>
</evidence>
<dbReference type="Gene3D" id="3.20.20.70">
    <property type="entry name" value="Aldolase class I"/>
    <property type="match status" value="1"/>
</dbReference>
<evidence type="ECO:0000256" key="4">
    <source>
        <dbReference type="ARBA" id="ARBA00022272"/>
    </source>
</evidence>
<evidence type="ECO:0000256" key="6">
    <source>
        <dbReference type="ARBA" id="ARBA00022822"/>
    </source>
</evidence>
<evidence type="ECO:0000259" key="10">
    <source>
        <dbReference type="Pfam" id="PF00697"/>
    </source>
</evidence>
<evidence type="ECO:0000256" key="8">
    <source>
        <dbReference type="ARBA" id="ARBA00023235"/>
    </source>
</evidence>
<dbReference type="InterPro" id="IPR044643">
    <property type="entry name" value="TrpF_fam"/>
</dbReference>
<dbReference type="PANTHER" id="PTHR42894:SF1">
    <property type="entry name" value="N-(5'-PHOSPHORIBOSYL)ANTHRANILATE ISOMERASE"/>
    <property type="match status" value="1"/>
</dbReference>
<accession>A0A5B8TH33</accession>
<evidence type="ECO:0000256" key="2">
    <source>
        <dbReference type="ARBA" id="ARBA00004664"/>
    </source>
</evidence>
<keyword evidence="8 9" id="KW-0413">Isomerase</keyword>
<dbReference type="InterPro" id="IPR013785">
    <property type="entry name" value="Aldolase_TIM"/>
</dbReference>
<dbReference type="UniPathway" id="UPA00035">
    <property type="reaction ID" value="UER00042"/>
</dbReference>
<reference evidence="11 12" key="1">
    <citation type="submission" date="2019-06" db="EMBL/GenBank/DDBJ databases">
        <title>Genome analyses of bacteria isolated from kimchi.</title>
        <authorList>
            <person name="Lee S."/>
            <person name="Ahn S."/>
            <person name="Roh S."/>
        </authorList>
    </citation>
    <scope>NUCLEOTIDE SEQUENCE [LARGE SCALE GENOMIC DNA]</scope>
    <source>
        <strain evidence="11 12">CBA3616</strain>
    </source>
</reference>
<dbReference type="AlphaFoldDB" id="A0A5B8TH33"/>
<protein>
    <recommendedName>
        <fullName evidence="4 9">N-(5'-phosphoribosyl)anthranilate isomerase</fullName>
        <shortName evidence="9">PRAI</shortName>
        <ecNumber evidence="3 9">5.3.1.24</ecNumber>
    </recommendedName>
</protein>
<dbReference type="Pfam" id="PF00697">
    <property type="entry name" value="PRAI"/>
    <property type="match status" value="1"/>
</dbReference>
<evidence type="ECO:0000256" key="5">
    <source>
        <dbReference type="ARBA" id="ARBA00022605"/>
    </source>
</evidence>